<name>A0A444Y0E1_ARAHY</name>
<feature type="region of interest" description="Disordered" evidence="1">
    <location>
        <begin position="236"/>
        <end position="331"/>
    </location>
</feature>
<feature type="compositionally biased region" description="Basic and acidic residues" evidence="1">
    <location>
        <begin position="189"/>
        <end position="201"/>
    </location>
</feature>
<feature type="region of interest" description="Disordered" evidence="1">
    <location>
        <begin position="181"/>
        <end position="219"/>
    </location>
</feature>
<dbReference type="Proteomes" id="UP000289738">
    <property type="component" value="Chromosome B08"/>
</dbReference>
<evidence type="ECO:0000313" key="3">
    <source>
        <dbReference type="EMBL" id="RYQ95390.1"/>
    </source>
</evidence>
<sequence>MGKRVGYAVKRRLEAMWNKKGTVDVIDLSNDFYLVKFYASEDFDFALMEGLWKVYDHYLTVRLWEPNFNPLRAIIDKITAWVRLPGLPIELYNGTILRKIGNLIGRTVKVDNNTANLCRGKFALLCVEVDLTKPLMGKYLINGEEYHVEYEGIHQICFICGRIDHDQQHCNIRKEKEVAAGVESSEQSTYEKEENQYEKQNEQIAEEPAMENNLNKKEKSKQIMIEQNDNYGAWMVVQRPKRGKKNEETKQGGGSSRAKEKQSNKENQSRYSVLQVEDSTPEHEERIEVAQGEEQGNNNDTTKENKTTKRENTQTKRRRTQKTNRSNPKEK</sequence>
<protein>
    <recommendedName>
        <fullName evidence="2">DUF4283 domain-containing protein</fullName>
    </recommendedName>
</protein>
<evidence type="ECO:0000259" key="2">
    <source>
        <dbReference type="Pfam" id="PF14111"/>
    </source>
</evidence>
<evidence type="ECO:0000256" key="1">
    <source>
        <dbReference type="SAM" id="MobiDB-lite"/>
    </source>
</evidence>
<accession>A0A444Y0E1</accession>
<keyword evidence="4" id="KW-1185">Reference proteome</keyword>
<dbReference type="InterPro" id="IPR040256">
    <property type="entry name" value="At4g02000-like"/>
</dbReference>
<feature type="domain" description="DUF4283" evidence="2">
    <location>
        <begin position="9"/>
        <end position="70"/>
    </location>
</feature>
<dbReference type="AlphaFoldDB" id="A0A444Y0E1"/>
<dbReference type="InterPro" id="IPR025558">
    <property type="entry name" value="DUF4283"/>
</dbReference>
<organism evidence="3 4">
    <name type="scientific">Arachis hypogaea</name>
    <name type="common">Peanut</name>
    <dbReference type="NCBI Taxonomy" id="3818"/>
    <lineage>
        <taxon>Eukaryota</taxon>
        <taxon>Viridiplantae</taxon>
        <taxon>Streptophyta</taxon>
        <taxon>Embryophyta</taxon>
        <taxon>Tracheophyta</taxon>
        <taxon>Spermatophyta</taxon>
        <taxon>Magnoliopsida</taxon>
        <taxon>eudicotyledons</taxon>
        <taxon>Gunneridae</taxon>
        <taxon>Pentapetalae</taxon>
        <taxon>rosids</taxon>
        <taxon>fabids</taxon>
        <taxon>Fabales</taxon>
        <taxon>Fabaceae</taxon>
        <taxon>Papilionoideae</taxon>
        <taxon>50 kb inversion clade</taxon>
        <taxon>dalbergioids sensu lato</taxon>
        <taxon>Dalbergieae</taxon>
        <taxon>Pterocarpus clade</taxon>
        <taxon>Arachis</taxon>
    </lineage>
</organism>
<proteinExistence type="predicted"/>
<dbReference type="EMBL" id="SDMP01000018">
    <property type="protein sequence ID" value="RYQ95390.1"/>
    <property type="molecule type" value="Genomic_DNA"/>
</dbReference>
<dbReference type="PANTHER" id="PTHR31286:SF99">
    <property type="entry name" value="DUF4283 DOMAIN-CONTAINING PROTEIN"/>
    <property type="match status" value="1"/>
</dbReference>
<dbReference type="Pfam" id="PF14111">
    <property type="entry name" value="DUF4283"/>
    <property type="match status" value="1"/>
</dbReference>
<feature type="compositionally biased region" description="Basic and acidic residues" evidence="1">
    <location>
        <begin position="301"/>
        <end position="314"/>
    </location>
</feature>
<comment type="caution">
    <text evidence="3">The sequence shown here is derived from an EMBL/GenBank/DDBJ whole genome shotgun (WGS) entry which is preliminary data.</text>
</comment>
<dbReference type="PANTHER" id="PTHR31286">
    <property type="entry name" value="GLYCINE-RICH CELL WALL STRUCTURAL PROTEIN 1.8-LIKE"/>
    <property type="match status" value="1"/>
</dbReference>
<gene>
    <name evidence="3" type="ORF">Ahy_B08g090661</name>
</gene>
<dbReference type="STRING" id="3818.A0A444Y0E1"/>
<feature type="compositionally biased region" description="Basic and acidic residues" evidence="1">
    <location>
        <begin position="257"/>
        <end position="268"/>
    </location>
</feature>
<reference evidence="3 4" key="1">
    <citation type="submission" date="2019-01" db="EMBL/GenBank/DDBJ databases">
        <title>Sequencing of cultivated peanut Arachis hypogaea provides insights into genome evolution and oil improvement.</title>
        <authorList>
            <person name="Chen X."/>
        </authorList>
    </citation>
    <scope>NUCLEOTIDE SEQUENCE [LARGE SCALE GENOMIC DNA]</scope>
    <source>
        <strain evidence="4">cv. Fuhuasheng</strain>
        <tissue evidence="3">Leaves</tissue>
    </source>
</reference>
<evidence type="ECO:0000313" key="4">
    <source>
        <dbReference type="Proteomes" id="UP000289738"/>
    </source>
</evidence>